<evidence type="ECO:0000313" key="8">
    <source>
        <dbReference type="EMBL" id="OEU09926.1"/>
    </source>
</evidence>
<evidence type="ECO:0000259" key="7">
    <source>
        <dbReference type="Pfam" id="PF01494"/>
    </source>
</evidence>
<keyword evidence="6" id="KW-0503">Monooxygenase</keyword>
<accession>A0A1E7EVN2</accession>
<dbReference type="KEGG" id="fcy:FRACYDRAFT_248177"/>
<dbReference type="Proteomes" id="UP000095751">
    <property type="component" value="Unassembled WGS sequence"/>
</dbReference>
<dbReference type="AlphaFoldDB" id="A0A1E7EVN2"/>
<comment type="cofactor">
    <cofactor evidence="1">
        <name>FAD</name>
        <dbReference type="ChEBI" id="CHEBI:57692"/>
    </cofactor>
</comment>
<keyword evidence="4" id="KW-0521">NADP</keyword>
<dbReference type="GO" id="GO:0071949">
    <property type="term" value="F:FAD binding"/>
    <property type="evidence" value="ECO:0007669"/>
    <property type="project" value="InterPro"/>
</dbReference>
<evidence type="ECO:0000256" key="4">
    <source>
        <dbReference type="ARBA" id="ARBA00022857"/>
    </source>
</evidence>
<dbReference type="PANTHER" id="PTHR46028:SF2">
    <property type="entry name" value="KYNURENINE 3-MONOOXYGENASE"/>
    <property type="match status" value="1"/>
</dbReference>
<dbReference type="PRINTS" id="PR00420">
    <property type="entry name" value="RNGMNOXGNASE"/>
</dbReference>
<dbReference type="Gene3D" id="3.50.50.60">
    <property type="entry name" value="FAD/NAD(P)-binding domain"/>
    <property type="match status" value="2"/>
</dbReference>
<name>A0A1E7EVN2_9STRA</name>
<dbReference type="InterPro" id="IPR002938">
    <property type="entry name" value="FAD-bd"/>
</dbReference>
<reference evidence="8 9" key="1">
    <citation type="submission" date="2016-09" db="EMBL/GenBank/DDBJ databases">
        <title>Extensive genetic diversity and differential bi-allelic expression allows diatom success in the polar Southern Ocean.</title>
        <authorList>
            <consortium name="DOE Joint Genome Institute"/>
            <person name="Mock T."/>
            <person name="Otillar R.P."/>
            <person name="Strauss J."/>
            <person name="Dupont C."/>
            <person name="Frickenhaus S."/>
            <person name="Maumus F."/>
            <person name="Mcmullan M."/>
            <person name="Sanges R."/>
            <person name="Schmutz J."/>
            <person name="Toseland A."/>
            <person name="Valas R."/>
            <person name="Veluchamy A."/>
            <person name="Ward B.J."/>
            <person name="Allen A."/>
            <person name="Barry K."/>
            <person name="Falciatore A."/>
            <person name="Ferrante M."/>
            <person name="Fortunato A.E."/>
            <person name="Gloeckner G."/>
            <person name="Gruber A."/>
            <person name="Hipkin R."/>
            <person name="Janech M."/>
            <person name="Kroth P."/>
            <person name="Leese F."/>
            <person name="Lindquist E."/>
            <person name="Lyon B.R."/>
            <person name="Martin J."/>
            <person name="Mayer C."/>
            <person name="Parker M."/>
            <person name="Quesneville H."/>
            <person name="Raymond J."/>
            <person name="Uhlig C."/>
            <person name="Valentin K.U."/>
            <person name="Worden A.Z."/>
            <person name="Armbrust E.V."/>
            <person name="Bowler C."/>
            <person name="Green B."/>
            <person name="Moulton V."/>
            <person name="Van Oosterhout C."/>
            <person name="Grigoriev I."/>
        </authorList>
    </citation>
    <scope>NUCLEOTIDE SEQUENCE [LARGE SCALE GENOMIC DNA]</scope>
    <source>
        <strain evidence="8 9">CCMP1102</strain>
    </source>
</reference>
<evidence type="ECO:0000256" key="6">
    <source>
        <dbReference type="ARBA" id="ARBA00023033"/>
    </source>
</evidence>
<protein>
    <submittedName>
        <fullName evidence="8">FAD/NAD(P)-binding domain-containing protein</fullName>
    </submittedName>
</protein>
<evidence type="ECO:0000256" key="2">
    <source>
        <dbReference type="ARBA" id="ARBA00022630"/>
    </source>
</evidence>
<feature type="domain" description="FAD-binding" evidence="7">
    <location>
        <begin position="291"/>
        <end position="324"/>
    </location>
</feature>
<organism evidence="8 9">
    <name type="scientific">Fragilariopsis cylindrus CCMP1102</name>
    <dbReference type="NCBI Taxonomy" id="635003"/>
    <lineage>
        <taxon>Eukaryota</taxon>
        <taxon>Sar</taxon>
        <taxon>Stramenopiles</taxon>
        <taxon>Ochrophyta</taxon>
        <taxon>Bacillariophyta</taxon>
        <taxon>Bacillariophyceae</taxon>
        <taxon>Bacillariophycidae</taxon>
        <taxon>Bacillariales</taxon>
        <taxon>Bacillariaceae</taxon>
        <taxon>Fragilariopsis</taxon>
    </lineage>
</organism>
<keyword evidence="2" id="KW-0285">Flavoprotein</keyword>
<dbReference type="InParanoid" id="A0A1E7EVN2"/>
<keyword evidence="3" id="KW-0274">FAD</keyword>
<keyword evidence="5" id="KW-0560">Oxidoreductase</keyword>
<evidence type="ECO:0000256" key="3">
    <source>
        <dbReference type="ARBA" id="ARBA00022827"/>
    </source>
</evidence>
<dbReference type="Pfam" id="PF01494">
    <property type="entry name" value="FAD_binding_3"/>
    <property type="match status" value="1"/>
</dbReference>
<dbReference type="GO" id="GO:0004502">
    <property type="term" value="F:kynurenine 3-monooxygenase activity"/>
    <property type="evidence" value="ECO:0007669"/>
    <property type="project" value="TreeGrafter"/>
</dbReference>
<gene>
    <name evidence="8" type="ORF">FRACYDRAFT_248177</name>
</gene>
<evidence type="ECO:0000256" key="5">
    <source>
        <dbReference type="ARBA" id="ARBA00023002"/>
    </source>
</evidence>
<dbReference type="SUPFAM" id="SSF51905">
    <property type="entry name" value="FAD/NAD(P)-binding domain"/>
    <property type="match status" value="1"/>
</dbReference>
<sequence length="469" mass="52572">MGGLTNQARERKRIVISGAGPAGLLTASLLLNKNKEAGCTVTYDVTLIDGRQDYGSIPQKELSENHRSWMLGLADHGMDAIKTLPNLYENYVKDEGILLREFTLYLGSKKITQSIGSSPSSSKLSSGLPEAFIVDRNFVVAAMARYLRETHTEDDNYTSMYKTTCQYVDYENKRVLVRNVESSVECYILYDLLIGCDGVRSTVREALVKRIALPETGGLVNIGIGTARNNFDKLPDELKSDDYKVVSEYVKKNLKAFKLVDTDDFAKQWVGQRWNQTGMIHCNFYHSTQLGIVIMGDAAHATSPSIGMGMNTALRDAAIFSEILKETNDDFSAALPAFSKTRVKEGNALSDLALHLYCTDATQQMKATIHQVIRNFFYTRFPSFVDEHPFTMIGRRGVSLSDAYEQAVKQGIMRKHRAINDRIRMEYFEQETCMIKTPIQKSYTMSKKLFGGASLIAVAAFVYQKVSMK</sequence>
<dbReference type="GO" id="GO:0070189">
    <property type="term" value="P:kynurenine metabolic process"/>
    <property type="evidence" value="ECO:0007669"/>
    <property type="project" value="TreeGrafter"/>
</dbReference>
<proteinExistence type="predicted"/>
<evidence type="ECO:0000256" key="1">
    <source>
        <dbReference type="ARBA" id="ARBA00001974"/>
    </source>
</evidence>
<dbReference type="OrthoDB" id="655030at2759"/>
<dbReference type="InterPro" id="IPR036188">
    <property type="entry name" value="FAD/NAD-bd_sf"/>
</dbReference>
<dbReference type="EMBL" id="KV784374">
    <property type="protein sequence ID" value="OEU09926.1"/>
    <property type="molecule type" value="Genomic_DNA"/>
</dbReference>
<evidence type="ECO:0000313" key="9">
    <source>
        <dbReference type="Proteomes" id="UP000095751"/>
    </source>
</evidence>
<dbReference type="PANTHER" id="PTHR46028">
    <property type="entry name" value="KYNURENINE 3-MONOOXYGENASE"/>
    <property type="match status" value="1"/>
</dbReference>
<keyword evidence="9" id="KW-1185">Reference proteome</keyword>